<dbReference type="GO" id="GO:0003677">
    <property type="term" value="F:DNA binding"/>
    <property type="evidence" value="ECO:0007669"/>
    <property type="project" value="UniProtKB-KW"/>
</dbReference>
<dbReference type="InterPro" id="IPR036388">
    <property type="entry name" value="WH-like_DNA-bd_sf"/>
</dbReference>
<dbReference type="InterPro" id="IPR013249">
    <property type="entry name" value="RNA_pol_sigma70_r4_t2"/>
</dbReference>
<dbReference type="EnsemblBacteria" id="ABR80304">
    <property type="protein sequence ID" value="ABR80304"/>
    <property type="gene ID" value="KPN_pKPN3p05925"/>
</dbReference>
<keyword evidence="3" id="KW-0731">Sigma factor</keyword>
<dbReference type="Pfam" id="PF08281">
    <property type="entry name" value="Sigma70_r4_2"/>
    <property type="match status" value="1"/>
</dbReference>
<geneLocation type="plasmid" evidence="8 9">
    <name>pKPN3</name>
</geneLocation>
<sequence length="185" mass="21388">MRAGMSDVTAFNNCMSVFWQQHEAELSRFLASRTGDREQAADLLQEVFLRARACADRFCEMENPRAWLYRTARNLLTDEYRAARDVVVLEDEIPLPDAFHEAVSTLEICLPETLQALPDEERWLIEEADLNRRPQQRLADELGITLTAFKSRLLRARKHLKKTMTELCQVEVDDASSVCCHKKMD</sequence>
<dbReference type="SUPFAM" id="SSF88659">
    <property type="entry name" value="Sigma3 and sigma4 domains of RNA polymerase sigma factors"/>
    <property type="match status" value="1"/>
</dbReference>
<organism evidence="8 9">
    <name type="scientific">Klebsiella pneumoniae subsp. pneumoniae (strain ATCC 700721 / MGH 78578)</name>
    <dbReference type="NCBI Taxonomy" id="272620"/>
    <lineage>
        <taxon>Bacteria</taxon>
        <taxon>Pseudomonadati</taxon>
        <taxon>Pseudomonadota</taxon>
        <taxon>Gammaproteobacteria</taxon>
        <taxon>Enterobacterales</taxon>
        <taxon>Enterobacteriaceae</taxon>
        <taxon>Klebsiella/Raoultella group</taxon>
        <taxon>Klebsiella</taxon>
        <taxon>Klebsiella pneumoniae complex</taxon>
    </lineage>
</organism>
<accession>A6TI83</accession>
<dbReference type="SUPFAM" id="SSF88946">
    <property type="entry name" value="Sigma2 domain of RNA polymerase sigma factors"/>
    <property type="match status" value="1"/>
</dbReference>
<evidence type="ECO:0000256" key="5">
    <source>
        <dbReference type="ARBA" id="ARBA00023163"/>
    </source>
</evidence>
<evidence type="ECO:0000259" key="6">
    <source>
        <dbReference type="Pfam" id="PF04542"/>
    </source>
</evidence>
<dbReference type="AlphaFoldDB" id="A6TI83"/>
<dbReference type="EMBL" id="CP000648">
    <property type="protein sequence ID" value="ABR80304.1"/>
    <property type="molecule type" value="Genomic_DNA"/>
</dbReference>
<gene>
    <name evidence="8" type="ORF">KPN_pKPN3p05925</name>
</gene>
<dbReference type="InterPro" id="IPR013325">
    <property type="entry name" value="RNA_pol_sigma_r2"/>
</dbReference>
<proteinExistence type="inferred from homology"/>
<evidence type="ECO:0000313" key="9">
    <source>
        <dbReference type="Proteomes" id="UP000000265"/>
    </source>
</evidence>
<dbReference type="Gene3D" id="1.10.1740.10">
    <property type="match status" value="1"/>
</dbReference>
<evidence type="ECO:0000256" key="3">
    <source>
        <dbReference type="ARBA" id="ARBA00023082"/>
    </source>
</evidence>
<dbReference type="PANTHER" id="PTHR43133:SF8">
    <property type="entry name" value="RNA POLYMERASE SIGMA FACTOR HI_1459-RELATED"/>
    <property type="match status" value="1"/>
</dbReference>
<dbReference type="NCBIfam" id="TIGR02937">
    <property type="entry name" value="sigma70-ECF"/>
    <property type="match status" value="1"/>
</dbReference>
<dbReference type="InterPro" id="IPR007627">
    <property type="entry name" value="RNA_pol_sigma70_r2"/>
</dbReference>
<comment type="similarity">
    <text evidence="1">Belongs to the sigma-70 factor family. ECF subfamily.</text>
</comment>
<dbReference type="InterPro" id="IPR014284">
    <property type="entry name" value="RNA_pol_sigma-70_dom"/>
</dbReference>
<dbReference type="KEGG" id="kpn:KPN_pKPN3p05925"/>
<keyword evidence="8" id="KW-0614">Plasmid</keyword>
<evidence type="ECO:0000256" key="2">
    <source>
        <dbReference type="ARBA" id="ARBA00023015"/>
    </source>
</evidence>
<dbReference type="GO" id="GO:0016987">
    <property type="term" value="F:sigma factor activity"/>
    <property type="evidence" value="ECO:0007669"/>
    <property type="project" value="UniProtKB-KW"/>
</dbReference>
<evidence type="ECO:0000256" key="4">
    <source>
        <dbReference type="ARBA" id="ARBA00023125"/>
    </source>
</evidence>
<evidence type="ECO:0000313" key="8">
    <source>
        <dbReference type="EMBL" id="ABR80304.1"/>
    </source>
</evidence>
<dbReference type="GO" id="GO:0006352">
    <property type="term" value="P:DNA-templated transcription initiation"/>
    <property type="evidence" value="ECO:0007669"/>
    <property type="project" value="InterPro"/>
</dbReference>
<feature type="domain" description="RNA polymerase sigma-70 region 2" evidence="6">
    <location>
        <begin position="19"/>
        <end position="84"/>
    </location>
</feature>
<dbReference type="HOGENOM" id="CLU_047691_6_0_6"/>
<dbReference type="Pfam" id="PF04542">
    <property type="entry name" value="Sigma70_r2"/>
    <property type="match status" value="1"/>
</dbReference>
<dbReference type="Proteomes" id="UP000000265">
    <property type="component" value="Plasmid pKPN3"/>
</dbReference>
<dbReference type="InterPro" id="IPR039425">
    <property type="entry name" value="RNA_pol_sigma-70-like"/>
</dbReference>
<protein>
    <recommendedName>
        <fullName evidence="10">Sigma-70 family RNA polymerase sigma factor</fullName>
    </recommendedName>
</protein>
<dbReference type="PANTHER" id="PTHR43133">
    <property type="entry name" value="RNA POLYMERASE ECF-TYPE SIGMA FACTO"/>
    <property type="match status" value="1"/>
</dbReference>
<name>A6TI83_KLEP7</name>
<dbReference type="InterPro" id="IPR013324">
    <property type="entry name" value="RNA_pol_sigma_r3/r4-like"/>
</dbReference>
<evidence type="ECO:0008006" key="10">
    <source>
        <dbReference type="Google" id="ProtNLM"/>
    </source>
</evidence>
<keyword evidence="4" id="KW-0238">DNA-binding</keyword>
<feature type="domain" description="RNA polymerase sigma factor 70 region 4 type 2" evidence="7">
    <location>
        <begin position="109"/>
        <end position="160"/>
    </location>
</feature>
<keyword evidence="2" id="KW-0805">Transcription regulation</keyword>
<evidence type="ECO:0000259" key="7">
    <source>
        <dbReference type="Pfam" id="PF08281"/>
    </source>
</evidence>
<reference evidence="9" key="1">
    <citation type="submission" date="2006-09" db="EMBL/GenBank/DDBJ databases">
        <authorList>
            <consortium name="The Klebsiella pneumonia Genome Sequencing Project"/>
            <person name="McClelland M."/>
            <person name="Sanderson E.K."/>
            <person name="Spieth J."/>
            <person name="Clifton W.S."/>
            <person name="Latreille P."/>
            <person name="Sabo A."/>
            <person name="Pepin K."/>
            <person name="Bhonagiri V."/>
            <person name="Porwollik S."/>
            <person name="Ali J."/>
            <person name="Wilson R.K."/>
        </authorList>
    </citation>
    <scope>NUCLEOTIDE SEQUENCE [LARGE SCALE GENOMIC DNA]</scope>
    <source>
        <strain evidence="9">ATCC 700721 / MGH 78578</strain>
        <plasmid evidence="9">pKPN3</plasmid>
    </source>
</reference>
<dbReference type="Gene3D" id="1.10.10.10">
    <property type="entry name" value="Winged helix-like DNA-binding domain superfamily/Winged helix DNA-binding domain"/>
    <property type="match status" value="1"/>
</dbReference>
<keyword evidence="5" id="KW-0804">Transcription</keyword>
<evidence type="ECO:0000256" key="1">
    <source>
        <dbReference type="ARBA" id="ARBA00010641"/>
    </source>
</evidence>